<dbReference type="PROSITE" id="PS51608">
    <property type="entry name" value="SAM_MT_UBIE"/>
    <property type="match status" value="1"/>
</dbReference>
<dbReference type="InterPro" id="IPR029063">
    <property type="entry name" value="SAM-dependent_MTases_sf"/>
</dbReference>
<keyword evidence="2" id="KW-0489">Methyltransferase</keyword>
<accession>A0A512DXM2</accession>
<protein>
    <recommendedName>
        <fullName evidence="7">Demethylmenaquinone methyltransferase</fullName>
    </recommendedName>
</protein>
<dbReference type="CDD" id="cd02440">
    <property type="entry name" value="AdoMet_MTases"/>
    <property type="match status" value="1"/>
</dbReference>
<dbReference type="Gene3D" id="3.40.50.150">
    <property type="entry name" value="Vaccinia Virus protein VP39"/>
    <property type="match status" value="1"/>
</dbReference>
<dbReference type="PANTHER" id="PTHR43591">
    <property type="entry name" value="METHYLTRANSFERASE"/>
    <property type="match status" value="1"/>
</dbReference>
<gene>
    <name evidence="5" type="ORF">SAE02_53750</name>
</gene>
<dbReference type="OrthoDB" id="21342at2"/>
<dbReference type="AlphaFoldDB" id="A0A512DXM2"/>
<dbReference type="SUPFAM" id="SSF53335">
    <property type="entry name" value="S-adenosyl-L-methionine-dependent methyltransferases"/>
    <property type="match status" value="1"/>
</dbReference>
<dbReference type="GO" id="GO:0032259">
    <property type="term" value="P:methylation"/>
    <property type="evidence" value="ECO:0007669"/>
    <property type="project" value="UniProtKB-KW"/>
</dbReference>
<evidence type="ECO:0000256" key="3">
    <source>
        <dbReference type="ARBA" id="ARBA00022679"/>
    </source>
</evidence>
<evidence type="ECO:0000313" key="5">
    <source>
        <dbReference type="EMBL" id="GEO41227.1"/>
    </source>
</evidence>
<keyword evidence="1" id="KW-0474">Menaquinone biosynthesis</keyword>
<dbReference type="RefSeq" id="WP_044434169.1">
    <property type="nucleotide sequence ID" value="NZ_BJYZ01000026.1"/>
</dbReference>
<sequence length="259" mass="28673">MESLVLDAEEKTLRRAPVEPHPVMTEFYGEKDARAGFVRSLFNDTAHHYDRINGLFSIGSGNWYRKHSLVRAGLVPGHRVLDVAVGTGLVARQAAAITGPQGLVIGLDLSEGMLREARRTLDIPLVQGTAESLPLADASVDFVTMGYALRHVSDLTGTFREFRRVLRPGGTVLLLEIARPTRPMVRHAVHAYLGGLVPLISRVSGGGSDGMRLMRYYWETIDRCVPPEIIERAMADAGLISVRCDVDFDMFRNYSARRD</sequence>
<name>A0A512DXM2_9PROT</name>
<dbReference type="GO" id="GO:0008168">
    <property type="term" value="F:methyltransferase activity"/>
    <property type="evidence" value="ECO:0007669"/>
    <property type="project" value="UniProtKB-KW"/>
</dbReference>
<dbReference type="GO" id="GO:0009234">
    <property type="term" value="P:menaquinone biosynthetic process"/>
    <property type="evidence" value="ECO:0007669"/>
    <property type="project" value="UniProtKB-KW"/>
</dbReference>
<evidence type="ECO:0000256" key="4">
    <source>
        <dbReference type="ARBA" id="ARBA00022691"/>
    </source>
</evidence>
<comment type="caution">
    <text evidence="5">The sequence shown here is derived from an EMBL/GenBank/DDBJ whole genome shotgun (WGS) entry which is preliminary data.</text>
</comment>
<keyword evidence="4" id="KW-0949">S-adenosyl-L-methionine</keyword>
<dbReference type="Pfam" id="PF01209">
    <property type="entry name" value="Ubie_methyltran"/>
    <property type="match status" value="1"/>
</dbReference>
<dbReference type="PANTHER" id="PTHR43591:SF24">
    <property type="entry name" value="2-METHOXY-6-POLYPRENYL-1,4-BENZOQUINOL METHYLASE, MITOCHONDRIAL"/>
    <property type="match status" value="1"/>
</dbReference>
<evidence type="ECO:0000313" key="6">
    <source>
        <dbReference type="Proteomes" id="UP000321523"/>
    </source>
</evidence>
<evidence type="ECO:0000256" key="2">
    <source>
        <dbReference type="ARBA" id="ARBA00022603"/>
    </source>
</evidence>
<keyword evidence="3" id="KW-0808">Transferase</keyword>
<dbReference type="EMBL" id="BJYZ01000026">
    <property type="protein sequence ID" value="GEO41227.1"/>
    <property type="molecule type" value="Genomic_DNA"/>
</dbReference>
<evidence type="ECO:0000256" key="1">
    <source>
        <dbReference type="ARBA" id="ARBA00022428"/>
    </source>
</evidence>
<organism evidence="5 6">
    <name type="scientific">Skermanella aerolata</name>
    <dbReference type="NCBI Taxonomy" id="393310"/>
    <lineage>
        <taxon>Bacteria</taxon>
        <taxon>Pseudomonadati</taxon>
        <taxon>Pseudomonadota</taxon>
        <taxon>Alphaproteobacteria</taxon>
        <taxon>Rhodospirillales</taxon>
        <taxon>Azospirillaceae</taxon>
        <taxon>Skermanella</taxon>
    </lineage>
</organism>
<reference evidence="5 6" key="1">
    <citation type="submission" date="2019-07" db="EMBL/GenBank/DDBJ databases">
        <title>Whole genome shotgun sequence of Skermanella aerolata NBRC 106429.</title>
        <authorList>
            <person name="Hosoyama A."/>
            <person name="Uohara A."/>
            <person name="Ohji S."/>
            <person name="Ichikawa N."/>
        </authorList>
    </citation>
    <scope>NUCLEOTIDE SEQUENCE [LARGE SCALE GENOMIC DNA]</scope>
    <source>
        <strain evidence="5 6">NBRC 106429</strain>
    </source>
</reference>
<evidence type="ECO:0008006" key="7">
    <source>
        <dbReference type="Google" id="ProtNLM"/>
    </source>
</evidence>
<keyword evidence="6" id="KW-1185">Reference proteome</keyword>
<dbReference type="InterPro" id="IPR004033">
    <property type="entry name" value="UbiE/COQ5_MeTrFase"/>
</dbReference>
<proteinExistence type="predicted"/>
<dbReference type="Proteomes" id="UP000321523">
    <property type="component" value="Unassembled WGS sequence"/>
</dbReference>